<dbReference type="STRING" id="1219043.SCH01S_48_02020"/>
<reference evidence="9 10" key="1">
    <citation type="submission" date="2015-04" db="EMBL/GenBank/DDBJ databases">
        <title>Whole genome shotgun sequence of Sphingomonas changbaiensis NBRC 104936.</title>
        <authorList>
            <person name="Katano-Makiyama Y."/>
            <person name="Hosoyama A."/>
            <person name="Hashimoto M."/>
            <person name="Noguchi M."/>
            <person name="Tsuchikane K."/>
            <person name="Ohji S."/>
            <person name="Yamazoe A."/>
            <person name="Ichikawa N."/>
            <person name="Kimura A."/>
            <person name="Fujita N."/>
        </authorList>
    </citation>
    <scope>NUCLEOTIDE SEQUENCE [LARGE SCALE GENOMIC DNA]</scope>
    <source>
        <strain evidence="9 10">NBRC 104936</strain>
    </source>
</reference>
<dbReference type="OrthoDB" id="9790303at2"/>
<keyword evidence="9" id="KW-0969">Cilium</keyword>
<keyword evidence="3 7" id="KW-1003">Cell membrane</keyword>
<comment type="function">
    <text evidence="7">FliN is one of three proteins (FliG, FliN, FliM) that form the rotor-mounted switch complex (C ring), located at the base of the basal body. This complex interacts with the CheY and CheZ chemotaxis proteins, in addition to contacting components of the motor that determine the direction of flagellar rotation.</text>
</comment>
<evidence type="ECO:0000313" key="10">
    <source>
        <dbReference type="Proteomes" id="UP000033202"/>
    </source>
</evidence>
<evidence type="ECO:0000313" key="9">
    <source>
        <dbReference type="EMBL" id="GAO40540.1"/>
    </source>
</evidence>
<evidence type="ECO:0000256" key="5">
    <source>
        <dbReference type="ARBA" id="ARBA00022779"/>
    </source>
</evidence>
<sequence length="101" mass="10814">MSDMSHTGLPKDVGIAANFRLLQDVDVRLSVEVGGTNLKLRELLALGESSVIELDRYANELLDVLVNGTLIGRGEVVTVGDRFGIRITELADQTPPGATPL</sequence>
<dbReference type="InterPro" id="IPR051469">
    <property type="entry name" value="FliN/MopA/SpaO"/>
</dbReference>
<dbReference type="InterPro" id="IPR001172">
    <property type="entry name" value="FliN_T3SS_HrcQb"/>
</dbReference>
<comment type="similarity">
    <text evidence="1 7">Belongs to the FliN/MopA/SpaO family.</text>
</comment>
<dbReference type="GO" id="GO:0005886">
    <property type="term" value="C:plasma membrane"/>
    <property type="evidence" value="ECO:0007669"/>
    <property type="project" value="UniProtKB-SubCell"/>
</dbReference>
<protein>
    <recommendedName>
        <fullName evidence="2 7">Flagellar motor switch protein FliN</fullName>
    </recommendedName>
</protein>
<name>A0A0E9MTT4_9SPHN</name>
<dbReference type="GO" id="GO:0009425">
    <property type="term" value="C:bacterial-type flagellum basal body"/>
    <property type="evidence" value="ECO:0007669"/>
    <property type="project" value="UniProtKB-SubCell"/>
</dbReference>
<dbReference type="Pfam" id="PF01052">
    <property type="entry name" value="FliMN_C"/>
    <property type="match status" value="1"/>
</dbReference>
<evidence type="ECO:0000256" key="2">
    <source>
        <dbReference type="ARBA" id="ARBA00021897"/>
    </source>
</evidence>
<evidence type="ECO:0000256" key="1">
    <source>
        <dbReference type="ARBA" id="ARBA00009226"/>
    </source>
</evidence>
<evidence type="ECO:0000256" key="4">
    <source>
        <dbReference type="ARBA" id="ARBA00022500"/>
    </source>
</evidence>
<dbReference type="AlphaFoldDB" id="A0A0E9MTT4"/>
<keyword evidence="9" id="KW-0966">Cell projection</keyword>
<keyword evidence="7" id="KW-0975">Bacterial flagellum</keyword>
<dbReference type="Gene3D" id="2.30.330.10">
    <property type="entry name" value="SpoA-like"/>
    <property type="match status" value="1"/>
</dbReference>
<dbReference type="EMBL" id="BBWU01000048">
    <property type="protein sequence ID" value="GAO40540.1"/>
    <property type="molecule type" value="Genomic_DNA"/>
</dbReference>
<dbReference type="PRINTS" id="PR00956">
    <property type="entry name" value="FLGMOTORFLIN"/>
</dbReference>
<dbReference type="Proteomes" id="UP000033202">
    <property type="component" value="Unassembled WGS sequence"/>
</dbReference>
<keyword evidence="9" id="KW-0282">Flagellum</keyword>
<keyword evidence="6 7" id="KW-0472">Membrane</keyword>
<dbReference type="InterPro" id="IPR012826">
    <property type="entry name" value="FliN"/>
</dbReference>
<dbReference type="InterPro" id="IPR001543">
    <property type="entry name" value="FliN-like_C"/>
</dbReference>
<dbReference type="GO" id="GO:0006935">
    <property type="term" value="P:chemotaxis"/>
    <property type="evidence" value="ECO:0007669"/>
    <property type="project" value="UniProtKB-KW"/>
</dbReference>
<comment type="caution">
    <text evidence="9">The sequence shown here is derived from an EMBL/GenBank/DDBJ whole genome shotgun (WGS) entry which is preliminary data.</text>
</comment>
<feature type="domain" description="Flagellar motor switch protein FliN-like C-terminal" evidence="8">
    <location>
        <begin position="21"/>
        <end position="91"/>
    </location>
</feature>
<dbReference type="GO" id="GO:0071973">
    <property type="term" value="P:bacterial-type flagellum-dependent cell motility"/>
    <property type="evidence" value="ECO:0007669"/>
    <property type="project" value="UniProtKB-UniRule"/>
</dbReference>
<dbReference type="SUPFAM" id="SSF101801">
    <property type="entry name" value="Surface presentation of antigens (SPOA)"/>
    <property type="match status" value="1"/>
</dbReference>
<gene>
    <name evidence="9" type="primary">fliN</name>
    <name evidence="9" type="ORF">SCH01S_48_02020</name>
</gene>
<accession>A0A0E9MTT4</accession>
<organism evidence="9 10">
    <name type="scientific">Sphingomonas changbaiensis NBRC 104936</name>
    <dbReference type="NCBI Taxonomy" id="1219043"/>
    <lineage>
        <taxon>Bacteria</taxon>
        <taxon>Pseudomonadati</taxon>
        <taxon>Pseudomonadota</taxon>
        <taxon>Alphaproteobacteria</taxon>
        <taxon>Sphingomonadales</taxon>
        <taxon>Sphingomonadaceae</taxon>
        <taxon>Sphingomonas</taxon>
    </lineage>
</organism>
<keyword evidence="4 7" id="KW-0145">Chemotaxis</keyword>
<dbReference type="PANTHER" id="PTHR43484">
    <property type="match status" value="1"/>
</dbReference>
<evidence type="ECO:0000259" key="8">
    <source>
        <dbReference type="Pfam" id="PF01052"/>
    </source>
</evidence>
<dbReference type="PANTHER" id="PTHR43484:SF1">
    <property type="entry name" value="FLAGELLAR MOTOR SWITCH PROTEIN FLIN"/>
    <property type="match status" value="1"/>
</dbReference>
<comment type="subcellular location">
    <subcellularLocation>
        <location evidence="7">Cell membrane</location>
        <topology evidence="7">Peripheral membrane protein</topology>
        <orientation evidence="7">Cytoplasmic side</orientation>
    </subcellularLocation>
    <subcellularLocation>
        <location evidence="7">Bacterial flagellum basal body</location>
    </subcellularLocation>
</comment>
<keyword evidence="5 7" id="KW-0283">Flagellar rotation</keyword>
<dbReference type="InterPro" id="IPR036429">
    <property type="entry name" value="SpoA-like_sf"/>
</dbReference>
<dbReference type="GO" id="GO:0003774">
    <property type="term" value="F:cytoskeletal motor activity"/>
    <property type="evidence" value="ECO:0007669"/>
    <property type="project" value="UniProtKB-UniRule"/>
</dbReference>
<evidence type="ECO:0000256" key="3">
    <source>
        <dbReference type="ARBA" id="ARBA00022475"/>
    </source>
</evidence>
<dbReference type="NCBIfam" id="TIGR02480">
    <property type="entry name" value="fliN"/>
    <property type="match status" value="1"/>
</dbReference>
<dbReference type="RefSeq" id="WP_046349305.1">
    <property type="nucleotide sequence ID" value="NZ_BBWU01000048.1"/>
</dbReference>
<keyword evidence="10" id="KW-1185">Reference proteome</keyword>
<proteinExistence type="inferred from homology"/>
<evidence type="ECO:0000256" key="7">
    <source>
        <dbReference type="RuleBase" id="RU362074"/>
    </source>
</evidence>
<evidence type="ECO:0000256" key="6">
    <source>
        <dbReference type="ARBA" id="ARBA00023136"/>
    </source>
</evidence>